<dbReference type="Gramene" id="ORUFI02G19490.2">
    <property type="protein sequence ID" value="ORUFI02G19490.2"/>
    <property type="gene ID" value="ORUFI02G19490"/>
</dbReference>
<feature type="compositionally biased region" description="Low complexity" evidence="1">
    <location>
        <begin position="24"/>
        <end position="39"/>
    </location>
</feature>
<feature type="compositionally biased region" description="Basic and acidic residues" evidence="1">
    <location>
        <begin position="233"/>
        <end position="245"/>
    </location>
</feature>
<feature type="region of interest" description="Disordered" evidence="1">
    <location>
        <begin position="227"/>
        <end position="264"/>
    </location>
</feature>
<proteinExistence type="predicted"/>
<dbReference type="GO" id="GO:0004843">
    <property type="term" value="F:cysteine-type deubiquitinase activity"/>
    <property type="evidence" value="ECO:0007669"/>
    <property type="project" value="TreeGrafter"/>
</dbReference>
<evidence type="ECO:0000313" key="2">
    <source>
        <dbReference type="EnsemblPlants" id="ORUFI02G19490.2"/>
    </source>
</evidence>
<dbReference type="GO" id="GO:0043130">
    <property type="term" value="F:ubiquitin binding"/>
    <property type="evidence" value="ECO:0007669"/>
    <property type="project" value="TreeGrafter"/>
</dbReference>
<dbReference type="InterPro" id="IPR042467">
    <property type="entry name" value="Peptidase_C65_otubain_sub2"/>
</dbReference>
<evidence type="ECO:0000256" key="1">
    <source>
        <dbReference type="SAM" id="MobiDB-lite"/>
    </source>
</evidence>
<organism evidence="2 3">
    <name type="scientific">Oryza rufipogon</name>
    <name type="common">Brownbeard rice</name>
    <name type="synonym">Asian wild rice</name>
    <dbReference type="NCBI Taxonomy" id="4529"/>
    <lineage>
        <taxon>Eukaryota</taxon>
        <taxon>Viridiplantae</taxon>
        <taxon>Streptophyta</taxon>
        <taxon>Embryophyta</taxon>
        <taxon>Tracheophyta</taxon>
        <taxon>Spermatophyta</taxon>
        <taxon>Magnoliopsida</taxon>
        <taxon>Liliopsida</taxon>
        <taxon>Poales</taxon>
        <taxon>Poaceae</taxon>
        <taxon>BOP clade</taxon>
        <taxon>Oryzoideae</taxon>
        <taxon>Oryzeae</taxon>
        <taxon>Oryzinae</taxon>
        <taxon>Oryza</taxon>
    </lineage>
</organism>
<keyword evidence="3" id="KW-1185">Reference proteome</keyword>
<evidence type="ECO:0000313" key="3">
    <source>
        <dbReference type="Proteomes" id="UP000008022"/>
    </source>
</evidence>
<feature type="region of interest" description="Disordered" evidence="1">
    <location>
        <begin position="1"/>
        <end position="206"/>
    </location>
</feature>
<accession>A0A0E0NFM4</accession>
<dbReference type="EnsemblPlants" id="ORUFI02G19490.2">
    <property type="protein sequence ID" value="ORUFI02G19490.2"/>
    <property type="gene ID" value="ORUFI02G19490"/>
</dbReference>
<dbReference type="GO" id="GO:0071108">
    <property type="term" value="P:protein K48-linked deubiquitination"/>
    <property type="evidence" value="ECO:0007669"/>
    <property type="project" value="TreeGrafter"/>
</dbReference>
<reference evidence="3" key="1">
    <citation type="submission" date="2013-06" db="EMBL/GenBank/DDBJ databases">
        <authorList>
            <person name="Zhao Q."/>
        </authorList>
    </citation>
    <scope>NUCLEOTIDE SEQUENCE</scope>
    <source>
        <strain evidence="3">cv. W1943</strain>
    </source>
</reference>
<feature type="compositionally biased region" description="Low complexity" evidence="1">
    <location>
        <begin position="62"/>
        <end position="84"/>
    </location>
</feature>
<dbReference type="Proteomes" id="UP000008022">
    <property type="component" value="Unassembled WGS sequence"/>
</dbReference>
<dbReference type="SUPFAM" id="SSF54001">
    <property type="entry name" value="Cysteine proteinases"/>
    <property type="match status" value="1"/>
</dbReference>
<feature type="compositionally biased region" description="Basic and acidic residues" evidence="1">
    <location>
        <begin position="148"/>
        <end position="160"/>
    </location>
</feature>
<dbReference type="Pfam" id="PF10275">
    <property type="entry name" value="Peptidase_C65"/>
    <property type="match status" value="1"/>
</dbReference>
<dbReference type="InterPro" id="IPR019400">
    <property type="entry name" value="Peptidase_C65_otubain"/>
</dbReference>
<protein>
    <submittedName>
        <fullName evidence="2">Uncharacterized protein</fullName>
    </submittedName>
</protein>
<feature type="compositionally biased region" description="Pro residues" evidence="1">
    <location>
        <begin position="94"/>
        <end position="115"/>
    </location>
</feature>
<sequence>MASTSGTAKAQPVHGRATQRRESTSTSTAAAEGGAVASQPPRPPQPRPGTTRPPLWRPPRWPWGSSSSAATAAAPGGASTAAASQGGGSAASRPPRPPRPPLPPRPPRPPLPPLREPGEGGGRGDGRGATGTGSSSAAAAVDRKGKKKVDEGDRDPEQALRKSGPLEGKLLQSSIRAYQGPPAAEKPSGAPPAATPPARNTGRLGLSDREADDALNDIDLAMARQLPVVDTTVQKEEEEKEKEKEKEEEEEDDDDEEGELLSHVSRRKNPLRSRIDGYISMDMNGKRRAILEIPVLFPCYIGVYKFHAFPVSLEQVLDREDTDEEQRLLAALEIEVKPMAMQIDYPEWATAFSWGHEVFKKLIENIIGWKNPASTYSRKQELLGFFSSKRMSNGIFVFLRSLAATWICSHKDEYEQYVDDLGDDYPLEFWCATNLLPPRLYTDHVPMRALAAAFRVPLQVENLHNGPAQDIYTADGVDVPRVTLLYTGAHYDILYPRPPGERSRRRAAGWLCRFW</sequence>
<name>A0A0E0NFM4_ORYRU</name>
<dbReference type="GO" id="GO:0005634">
    <property type="term" value="C:nucleus"/>
    <property type="evidence" value="ECO:0007669"/>
    <property type="project" value="TreeGrafter"/>
</dbReference>
<feature type="compositionally biased region" description="Acidic residues" evidence="1">
    <location>
        <begin position="246"/>
        <end position="259"/>
    </location>
</feature>
<dbReference type="CDD" id="cd22749">
    <property type="entry name" value="Otubain_C65"/>
    <property type="match status" value="1"/>
</dbReference>
<reference evidence="2" key="2">
    <citation type="submission" date="2015-06" db="UniProtKB">
        <authorList>
            <consortium name="EnsemblPlants"/>
        </authorList>
    </citation>
    <scope>IDENTIFICATION</scope>
</reference>
<dbReference type="AlphaFoldDB" id="A0A0E0NFM4"/>
<dbReference type="PANTHER" id="PTHR12931">
    <property type="entry name" value="UBIQUITIN THIOLESTERASE PROTEIN OTUB"/>
    <property type="match status" value="1"/>
</dbReference>
<dbReference type="Gene3D" id="1.20.1300.20">
    <property type="entry name" value="Peptidase C65 Otubain, subdomain 2"/>
    <property type="match status" value="1"/>
</dbReference>
<dbReference type="InterPro" id="IPR038765">
    <property type="entry name" value="Papain-like_cys_pep_sf"/>
</dbReference>
<dbReference type="PANTHER" id="PTHR12931:SF17">
    <property type="entry name" value="OS02G0521500 PROTEIN"/>
    <property type="match status" value="1"/>
</dbReference>
<feature type="compositionally biased region" description="Basic and acidic residues" evidence="1">
    <location>
        <begin position="116"/>
        <end position="126"/>
    </location>
</feature>